<protein>
    <submittedName>
        <fullName evidence="1">NPRL3 isoform 8</fullName>
    </submittedName>
</protein>
<gene>
    <name evidence="1" type="ORF">CR201_G0054602</name>
</gene>
<comment type="caution">
    <text evidence="1">The sequence shown here is derived from an EMBL/GenBank/DDBJ whole genome shotgun (WGS) entry which is preliminary data.</text>
</comment>
<proteinExistence type="predicted"/>
<sequence length="58" mass="6668">MRDNTSPISVILISHVADTLLTTRATMLMTRMAIPGFQMLFWQQFWQPSLKCVAKNLN</sequence>
<accession>A0A2J8R2L1</accession>
<name>A0A2J8R2L1_PONAB</name>
<organism evidence="1">
    <name type="scientific">Pongo abelii</name>
    <name type="common">Sumatran orangutan</name>
    <name type="synonym">Pongo pygmaeus abelii</name>
    <dbReference type="NCBI Taxonomy" id="9601"/>
    <lineage>
        <taxon>Eukaryota</taxon>
        <taxon>Metazoa</taxon>
        <taxon>Chordata</taxon>
        <taxon>Craniata</taxon>
        <taxon>Vertebrata</taxon>
        <taxon>Euteleostomi</taxon>
        <taxon>Mammalia</taxon>
        <taxon>Eutheria</taxon>
        <taxon>Euarchontoglires</taxon>
        <taxon>Primates</taxon>
        <taxon>Haplorrhini</taxon>
        <taxon>Catarrhini</taxon>
        <taxon>Hominidae</taxon>
        <taxon>Pongo</taxon>
    </lineage>
</organism>
<evidence type="ECO:0000313" key="1">
    <source>
        <dbReference type="EMBL" id="PNJ02738.1"/>
    </source>
</evidence>
<reference evidence="1" key="1">
    <citation type="submission" date="2017-12" db="EMBL/GenBank/DDBJ databases">
        <title>High-resolution comparative analysis of great ape genomes.</title>
        <authorList>
            <person name="Pollen A."/>
            <person name="Hastie A."/>
            <person name="Hormozdiari F."/>
            <person name="Dougherty M."/>
            <person name="Liu R."/>
            <person name="Chaisson M."/>
            <person name="Hoppe E."/>
            <person name="Hill C."/>
            <person name="Pang A."/>
            <person name="Hillier L."/>
            <person name="Baker C."/>
            <person name="Armstrong J."/>
            <person name="Shendure J."/>
            <person name="Paten B."/>
            <person name="Wilson R."/>
            <person name="Chao H."/>
            <person name="Schneider V."/>
            <person name="Ventura M."/>
            <person name="Kronenberg Z."/>
            <person name="Murali S."/>
            <person name="Gordon D."/>
            <person name="Cantsilieris S."/>
            <person name="Munson K."/>
            <person name="Nelson B."/>
            <person name="Raja A."/>
            <person name="Underwood J."/>
            <person name="Diekhans M."/>
            <person name="Fiddes I."/>
            <person name="Haussler D."/>
            <person name="Eichler E."/>
        </authorList>
    </citation>
    <scope>NUCLEOTIDE SEQUENCE [LARGE SCALE GENOMIC DNA]</scope>
    <source>
        <strain evidence="1">Susie</strain>
    </source>
</reference>
<dbReference type="EMBL" id="NDHI03003795">
    <property type="protein sequence ID" value="PNJ02738.1"/>
    <property type="molecule type" value="Genomic_DNA"/>
</dbReference>
<dbReference type="AlphaFoldDB" id="A0A2J8R2L1"/>